<comment type="caution">
    <text evidence="1">The sequence shown here is derived from an EMBL/GenBank/DDBJ whole genome shotgun (WGS) entry which is preliminary data.</text>
</comment>
<dbReference type="InterPro" id="IPR021272">
    <property type="entry name" value="DUF2851"/>
</dbReference>
<proteinExistence type="predicted"/>
<protein>
    <submittedName>
        <fullName evidence="1">DUF2851 family protein</fullName>
    </submittedName>
</protein>
<dbReference type="RefSeq" id="WP_387961310.1">
    <property type="nucleotide sequence ID" value="NZ_JBHSGP010000007.1"/>
</dbReference>
<reference evidence="2" key="1">
    <citation type="journal article" date="2019" name="Int. J. Syst. Evol. Microbiol.">
        <title>The Global Catalogue of Microorganisms (GCM) 10K type strain sequencing project: providing services to taxonomists for standard genome sequencing and annotation.</title>
        <authorList>
            <consortium name="The Broad Institute Genomics Platform"/>
            <consortium name="The Broad Institute Genome Sequencing Center for Infectious Disease"/>
            <person name="Wu L."/>
            <person name="Ma J."/>
        </authorList>
    </citation>
    <scope>NUCLEOTIDE SEQUENCE [LARGE SCALE GENOMIC DNA]</scope>
    <source>
        <strain evidence="2">CCUG 63682</strain>
    </source>
</reference>
<evidence type="ECO:0000313" key="2">
    <source>
        <dbReference type="Proteomes" id="UP001595953"/>
    </source>
</evidence>
<dbReference type="EMBL" id="JBHSGP010000007">
    <property type="protein sequence ID" value="MFC4721548.1"/>
    <property type="molecule type" value="Genomic_DNA"/>
</dbReference>
<dbReference type="Pfam" id="PF11013">
    <property type="entry name" value="DUF2851"/>
    <property type="match status" value="1"/>
</dbReference>
<name>A0ABV9N4P2_9FLAO</name>
<gene>
    <name evidence="1" type="ORF">ACFO5O_04385</name>
</gene>
<evidence type="ECO:0000313" key="1">
    <source>
        <dbReference type="EMBL" id="MFC4721548.1"/>
    </source>
</evidence>
<dbReference type="Proteomes" id="UP001595953">
    <property type="component" value="Unassembled WGS sequence"/>
</dbReference>
<keyword evidence="2" id="KW-1185">Reference proteome</keyword>
<organism evidence="1 2">
    <name type="scientific">Geojedonia litorea</name>
    <dbReference type="NCBI Taxonomy" id="1268269"/>
    <lineage>
        <taxon>Bacteria</taxon>
        <taxon>Pseudomonadati</taxon>
        <taxon>Bacteroidota</taxon>
        <taxon>Flavobacteriia</taxon>
        <taxon>Flavobacteriales</taxon>
        <taxon>Flavobacteriaceae</taxon>
        <taxon>Geojedonia</taxon>
    </lineage>
</organism>
<sequence>MQEDFLHYVWKYLKFDVLRATTAQHEALDILSVGQHNTNSGPDFFNAQIKIGEQFWAGNVEIHVKASEWFVHNHEQDKAYDNVILHVVWEHDTNIFRKDNSCLATLELKKFVDNTLFENYKNLLTSPYRKWINCEQDFAQVDNFVIDHWLERLYFERLERKSETILRLLETSKNDWESVLFQLLAKNFGLKVNGDSFLSFAQSVPYSVVRKVQSNIDQLEALFFGQAGLLDDEVQDPYFMQLAKNYQFLKQKFKLENSHVMPVKFFRLRPPNFPTIRLSQLAMLYHGYQNLFSKLMAIETLEVYYKVFKVSATQYWDKHYSFNSASKASKKVMSKSFINLLLINTIIPVKFSYSKYLGKDIDDEIISLIQSMSSEKNSIVEKFDSLKPISKSALQSQALLQLKNSYCEKNRCLQCGIGNTLLTRN</sequence>
<accession>A0ABV9N4P2</accession>